<dbReference type="InterPro" id="IPR002110">
    <property type="entry name" value="Ankyrin_rpt"/>
</dbReference>
<protein>
    <recommendedName>
        <fullName evidence="7">Heterokaryon incompatibility domain-containing protein</fullName>
    </recommendedName>
</protein>
<dbReference type="Pfam" id="PF13857">
    <property type="entry name" value="Ank_5"/>
    <property type="match status" value="1"/>
</dbReference>
<comment type="caution">
    <text evidence="8">The sequence shown here is derived from an EMBL/GenBank/DDBJ whole genome shotgun (WGS) entry which is preliminary data.</text>
</comment>
<feature type="repeat" description="WD" evidence="4">
    <location>
        <begin position="1081"/>
        <end position="1122"/>
    </location>
</feature>
<feature type="repeat" description="ANK" evidence="3">
    <location>
        <begin position="1014"/>
        <end position="1035"/>
    </location>
</feature>
<feature type="repeat" description="WD" evidence="4">
    <location>
        <begin position="1209"/>
        <end position="1242"/>
    </location>
</feature>
<dbReference type="Pfam" id="PF12796">
    <property type="entry name" value="Ank_2"/>
    <property type="match status" value="2"/>
</dbReference>
<feature type="compositionally biased region" description="Basic and acidic residues" evidence="6">
    <location>
        <begin position="1383"/>
        <end position="1394"/>
    </location>
</feature>
<evidence type="ECO:0000256" key="4">
    <source>
        <dbReference type="PROSITE-ProRule" id="PRU00221"/>
    </source>
</evidence>
<dbReference type="PROSITE" id="PS50297">
    <property type="entry name" value="ANK_REP_REGION"/>
    <property type="match status" value="5"/>
</dbReference>
<feature type="repeat" description="ANK" evidence="3">
    <location>
        <begin position="810"/>
        <end position="843"/>
    </location>
</feature>
<dbReference type="SMART" id="SM00320">
    <property type="entry name" value="WD40"/>
    <property type="match status" value="7"/>
</dbReference>
<feature type="region of interest" description="Disordered" evidence="6">
    <location>
        <begin position="1383"/>
        <end position="1432"/>
    </location>
</feature>
<dbReference type="Gene3D" id="2.130.10.10">
    <property type="entry name" value="YVTN repeat-like/Quinoprotein amine dehydrogenase"/>
    <property type="match status" value="3"/>
</dbReference>
<feature type="repeat" description="WD" evidence="4">
    <location>
        <begin position="1250"/>
        <end position="1291"/>
    </location>
</feature>
<dbReference type="CDD" id="cd00200">
    <property type="entry name" value="WD40"/>
    <property type="match status" value="1"/>
</dbReference>
<feature type="coiled-coil region" evidence="5">
    <location>
        <begin position="576"/>
        <end position="638"/>
    </location>
</feature>
<feature type="repeat" description="WD" evidence="4">
    <location>
        <begin position="1174"/>
        <end position="1208"/>
    </location>
</feature>
<feature type="repeat" description="ANK" evidence="3">
    <location>
        <begin position="878"/>
        <end position="911"/>
    </location>
</feature>
<evidence type="ECO:0000256" key="1">
    <source>
        <dbReference type="ARBA" id="ARBA00022574"/>
    </source>
</evidence>
<dbReference type="PROSITE" id="PS50294">
    <property type="entry name" value="WD_REPEATS_REGION"/>
    <property type="match status" value="7"/>
</dbReference>
<dbReference type="PRINTS" id="PR00320">
    <property type="entry name" value="GPROTEINBRPT"/>
</dbReference>
<dbReference type="PROSITE" id="PS50082">
    <property type="entry name" value="WD_REPEATS_2"/>
    <property type="match status" value="7"/>
</dbReference>
<feature type="domain" description="Heterokaryon incompatibility" evidence="7">
    <location>
        <begin position="23"/>
        <end position="121"/>
    </location>
</feature>
<dbReference type="Pfam" id="PF06985">
    <property type="entry name" value="HET"/>
    <property type="match status" value="1"/>
</dbReference>
<evidence type="ECO:0000313" key="9">
    <source>
        <dbReference type="Proteomes" id="UP000034112"/>
    </source>
</evidence>
<dbReference type="InterPro" id="IPR019775">
    <property type="entry name" value="WD40_repeat_CS"/>
</dbReference>
<dbReference type="InterPro" id="IPR015943">
    <property type="entry name" value="WD40/YVTN_repeat-like_dom_sf"/>
</dbReference>
<proteinExistence type="predicted"/>
<dbReference type="InterPro" id="IPR036770">
    <property type="entry name" value="Ankyrin_rpt-contain_sf"/>
</dbReference>
<dbReference type="PROSITE" id="PS50088">
    <property type="entry name" value="ANK_REPEAT"/>
    <property type="match status" value="8"/>
</dbReference>
<dbReference type="PROSITE" id="PS00678">
    <property type="entry name" value="WD_REPEATS_1"/>
    <property type="match status" value="5"/>
</dbReference>
<dbReference type="PANTHER" id="PTHR10622">
    <property type="entry name" value="HET DOMAIN-CONTAINING PROTEIN"/>
    <property type="match status" value="1"/>
</dbReference>
<dbReference type="InterPro" id="IPR010730">
    <property type="entry name" value="HET"/>
</dbReference>
<evidence type="ECO:0000313" key="8">
    <source>
        <dbReference type="EMBL" id="KKP04294.1"/>
    </source>
</evidence>
<dbReference type="InterPro" id="IPR020472">
    <property type="entry name" value="WD40_PAC1"/>
</dbReference>
<keyword evidence="5" id="KW-0175">Coiled coil</keyword>
<feature type="repeat" description="ANK" evidence="3">
    <location>
        <begin position="912"/>
        <end position="945"/>
    </location>
</feature>
<gene>
    <name evidence="8" type="ORF">THAR02_03571</name>
</gene>
<feature type="repeat" description="ANK" evidence="3">
    <location>
        <begin position="674"/>
        <end position="706"/>
    </location>
</feature>
<dbReference type="PANTHER" id="PTHR10622:SF10">
    <property type="entry name" value="HET DOMAIN-CONTAINING PROTEIN"/>
    <property type="match status" value="1"/>
</dbReference>
<dbReference type="Proteomes" id="UP000034112">
    <property type="component" value="Unassembled WGS sequence"/>
</dbReference>
<evidence type="ECO:0000256" key="3">
    <source>
        <dbReference type="PROSITE-ProRule" id="PRU00023"/>
    </source>
</evidence>
<keyword evidence="3" id="KW-0040">ANK repeat</keyword>
<dbReference type="Gene3D" id="1.25.40.20">
    <property type="entry name" value="Ankyrin repeat-containing domain"/>
    <property type="match status" value="3"/>
</dbReference>
<evidence type="ECO:0000256" key="5">
    <source>
        <dbReference type="SAM" id="Coils"/>
    </source>
</evidence>
<keyword evidence="2" id="KW-0677">Repeat</keyword>
<accession>A0A0G0AH28</accession>
<feature type="repeat" description="ANK" evidence="3">
    <location>
        <begin position="776"/>
        <end position="809"/>
    </location>
</feature>
<dbReference type="SMART" id="SM00248">
    <property type="entry name" value="ANK"/>
    <property type="match status" value="12"/>
</dbReference>
<dbReference type="SUPFAM" id="SSF48403">
    <property type="entry name" value="Ankyrin repeat"/>
    <property type="match status" value="2"/>
</dbReference>
<dbReference type="InterPro" id="IPR001680">
    <property type="entry name" value="WD40_rpt"/>
</dbReference>
<feature type="repeat" description="WD" evidence="4">
    <location>
        <begin position="1338"/>
        <end position="1371"/>
    </location>
</feature>
<keyword evidence="1 4" id="KW-0853">WD repeat</keyword>
<evidence type="ECO:0000256" key="6">
    <source>
        <dbReference type="SAM" id="MobiDB-lite"/>
    </source>
</evidence>
<feature type="repeat" description="ANK" evidence="3">
    <location>
        <begin position="946"/>
        <end position="970"/>
    </location>
</feature>
<feature type="repeat" description="WD" evidence="4">
    <location>
        <begin position="1123"/>
        <end position="1164"/>
    </location>
</feature>
<reference evidence="9" key="1">
    <citation type="journal article" date="2015" name="Genome Announc.">
        <title>Draft whole-genome sequence of the biocontrol agent Trichoderma harzianum T6776.</title>
        <authorList>
            <person name="Baroncelli R."/>
            <person name="Piaggeschi G."/>
            <person name="Fiorini L."/>
            <person name="Bertolini E."/>
            <person name="Zapparata A."/>
            <person name="Pe M.E."/>
            <person name="Sarrocco S."/>
            <person name="Vannacci G."/>
        </authorList>
    </citation>
    <scope>NUCLEOTIDE SEQUENCE [LARGE SCALE GENOMIC DNA]</scope>
    <source>
        <strain evidence="9">T6776</strain>
    </source>
</reference>
<dbReference type="Pfam" id="PF00023">
    <property type="entry name" value="Ank"/>
    <property type="match status" value="2"/>
</dbReference>
<feature type="repeat" description="ANK" evidence="3">
    <location>
        <begin position="844"/>
        <end position="877"/>
    </location>
</feature>
<dbReference type="OrthoDB" id="194358at2759"/>
<sequence length="1574" mass="176118">MIRLINIETLKLETFSGKNIPKYAILSHTWGPDTEELTFDDLQKGITDKPGIGSIKLKGCCDQVKKHNIKEEKEEIKVQYVWIDTCCIDKSSSSELQEAINAMFDWYADASVCYAYLWDVPEDDKPPSDRESKFFTSRWFTRGWTLQELLAPKEVRFYNKEWKPIGDKITLNRTIEDITGISWLVLKGIDKIQNASVAQRMSWAARRETTRPEDLAYCLLGIFDIHMPMLYPEGGKDAFFRLQDLIMRKTGDDSILAWDHNESPDYPNRITSGEIFAVSPVYFANSGKIVARKPERIFSEINVLGGRLGINLPLHITESGELFGLLNCGPKSTKEGVQCVGIPLARASSGAPNEYIRPKERSLNLLPAPAADSSPEWIQIKKDGQKDVTIEQQCWLYEDASFTKIHLELTEVEPSSWWDKKKGMISRMDPGDAQPINRILMRCRYSKTESPDFLFILELNQPGSNAKHLFHTATCHRDASLRELAEHFRPELPNISGYASNGIFNLHITLDSEDGGDRMSLTPGEAPDSHDTINASSETEKLAAVSQFTKLLKSRKLEKTKEDRLRIDTEARQRRLQFVKDQRQAVDDEIKKLEARRAILIEEEQDKAREMHDLAEDQTQARKRRDNLLEELELAHQRLRSVQPIEYSEVEEVDLYDFDVDENDSDAQRKDDDAGRMLFREAIKNGDVEVMKILIEGSADRDAVSNYGWLVLISASIRGDADTVRGLLATNKVDPDSKDGRADRTALSWATENGHADVVKLLLDTNKVNVNSSNGDGSTPLHYASLTQHEDIVKMLLSTRGIDVNLQDVYGYSPLHLSVRRGYEAIVQLLLRKIGVDVNLRDRYKSTPLHYAASAGYEGIVQLFLERQDIDVNAKDDHKNTPLHLAASEGHEAVAHLLLQRNEIDVNARNDHGNTALHLAVFKGYEVITRFILDDLDIDVNARNNEGRTPLHSATRQNQRSIVKLLIDANPMDLNSQDRGACTPLHYASAGGFTDAVRLLLNTNRVDVNARDAEQATPLHLASERGHTSVVKLLITRDDIDLNPQDVTGKTPLQCASDGDWGDARQLLLNRGAFNIYQRTLQGHADSIEGVAFSHDSALIASGSSDFTVKIWDRITGRCQKTLEGHNGIVNAVAFSHDSTLIASASDDSTIRIWNTTTGQCQQLLRGPRSDITVEAMAFSHDSKLIISGSSDNTLKMWDTTTGRILKSLMGHNATIYAVAFSPSSDLMVSASGDGVVILWNLVEGTSDVLETHTGIIGSVAFSENSLYFYTTSQDGTVRRWSSTNGQCQQILRGHRGPVTSVAISPTSPTSPTFIASGSLDETVKIWEADTGICRQTFVSKGAGVRAIAFSHDANFVVSGLSDGTIKIWDMWLAFYASTMNPRRDEEQGEETRLDMGVQDRTPIRSPMDGDSGLEDDEGPMAFGNDGSPRYIKSASSNNIDRMSHYLRSMNMSPNDTGLRNVPQRNMTPMNNMEPPNHLLPRNNMERPNHLLPMNGMVPRNGMLPDLYTANDIPPMNMAYMNNMTPRSMTPMDSVPLMTSASGMRQRNYNNWLQDKMARRAQGSPGPEMQNWES</sequence>
<feature type="repeat" description="WD" evidence="4">
    <location>
        <begin position="1292"/>
        <end position="1337"/>
    </location>
</feature>
<evidence type="ECO:0000259" key="7">
    <source>
        <dbReference type="Pfam" id="PF06985"/>
    </source>
</evidence>
<name>A0A0G0AH28_TRIHA</name>
<dbReference type="Pfam" id="PF00400">
    <property type="entry name" value="WD40"/>
    <property type="match status" value="7"/>
</dbReference>
<dbReference type="EMBL" id="JOKZ01000081">
    <property type="protein sequence ID" value="KKP04294.1"/>
    <property type="molecule type" value="Genomic_DNA"/>
</dbReference>
<dbReference type="SUPFAM" id="SSF50978">
    <property type="entry name" value="WD40 repeat-like"/>
    <property type="match status" value="1"/>
</dbReference>
<dbReference type="InterPro" id="IPR036322">
    <property type="entry name" value="WD40_repeat_dom_sf"/>
</dbReference>
<evidence type="ECO:0000256" key="2">
    <source>
        <dbReference type="ARBA" id="ARBA00022737"/>
    </source>
</evidence>
<organism evidence="8 9">
    <name type="scientific">Trichoderma harzianum</name>
    <name type="common">Hypocrea lixii</name>
    <dbReference type="NCBI Taxonomy" id="5544"/>
    <lineage>
        <taxon>Eukaryota</taxon>
        <taxon>Fungi</taxon>
        <taxon>Dikarya</taxon>
        <taxon>Ascomycota</taxon>
        <taxon>Pezizomycotina</taxon>
        <taxon>Sordariomycetes</taxon>
        <taxon>Hypocreomycetidae</taxon>
        <taxon>Hypocreales</taxon>
        <taxon>Hypocreaceae</taxon>
        <taxon>Trichoderma</taxon>
    </lineage>
</organism>